<dbReference type="EMBL" id="CM047588">
    <property type="protein sequence ID" value="KAI9905963.1"/>
    <property type="molecule type" value="Genomic_DNA"/>
</dbReference>
<reference evidence="1 2" key="1">
    <citation type="journal article" date="2022" name="bioRxiv">
        <title>The genome of the oomycete Peronosclerospora sorghi, a cosmopolitan pathogen of maize and sorghum, is inflated with dispersed pseudogenes.</title>
        <authorList>
            <person name="Fletcher K."/>
            <person name="Martin F."/>
            <person name="Isakeit T."/>
            <person name="Cavanaugh K."/>
            <person name="Magill C."/>
            <person name="Michelmore R."/>
        </authorList>
    </citation>
    <scope>NUCLEOTIDE SEQUENCE [LARGE SCALE GENOMIC DNA]</scope>
    <source>
        <strain evidence="1">P6</strain>
    </source>
</reference>
<gene>
    <name evidence="1" type="ORF">PsorP6_014383</name>
</gene>
<accession>A0ACC0VHK3</accession>
<proteinExistence type="predicted"/>
<evidence type="ECO:0000313" key="1">
    <source>
        <dbReference type="EMBL" id="KAI9905963.1"/>
    </source>
</evidence>
<name>A0ACC0VHK3_9STRA</name>
<comment type="caution">
    <text evidence="1">The sequence shown here is derived from an EMBL/GenBank/DDBJ whole genome shotgun (WGS) entry which is preliminary data.</text>
</comment>
<organism evidence="1 2">
    <name type="scientific">Peronosclerospora sorghi</name>
    <dbReference type="NCBI Taxonomy" id="230839"/>
    <lineage>
        <taxon>Eukaryota</taxon>
        <taxon>Sar</taxon>
        <taxon>Stramenopiles</taxon>
        <taxon>Oomycota</taxon>
        <taxon>Peronosporomycetes</taxon>
        <taxon>Peronosporales</taxon>
        <taxon>Peronosporaceae</taxon>
        <taxon>Peronosclerospora</taxon>
    </lineage>
</organism>
<evidence type="ECO:0000313" key="2">
    <source>
        <dbReference type="Proteomes" id="UP001163321"/>
    </source>
</evidence>
<dbReference type="Proteomes" id="UP001163321">
    <property type="component" value="Chromosome 9"/>
</dbReference>
<protein>
    <submittedName>
        <fullName evidence="1">Uncharacterized protein</fullName>
    </submittedName>
</protein>
<keyword evidence="2" id="KW-1185">Reference proteome</keyword>
<sequence length="81" mass="9003">MDDPLYPINLSSPSQFGVCGMTVTPRKDAVTGQTVSVTLRWIVVYHYKLQPDDPALRDDLEIIPPILNGDLLTATICVYIQ</sequence>